<organism evidence="2 3">
    <name type="scientific">Nepenthes gracilis</name>
    <name type="common">Slender pitcher plant</name>
    <dbReference type="NCBI Taxonomy" id="150966"/>
    <lineage>
        <taxon>Eukaryota</taxon>
        <taxon>Viridiplantae</taxon>
        <taxon>Streptophyta</taxon>
        <taxon>Embryophyta</taxon>
        <taxon>Tracheophyta</taxon>
        <taxon>Spermatophyta</taxon>
        <taxon>Magnoliopsida</taxon>
        <taxon>eudicotyledons</taxon>
        <taxon>Gunneridae</taxon>
        <taxon>Pentapetalae</taxon>
        <taxon>Caryophyllales</taxon>
        <taxon>Nepenthaceae</taxon>
        <taxon>Nepenthes</taxon>
    </lineage>
</organism>
<comment type="caution">
    <text evidence="2">The sequence shown here is derived from an EMBL/GenBank/DDBJ whole genome shotgun (WGS) entry which is preliminary data.</text>
</comment>
<dbReference type="EMBL" id="BSYO01000012">
    <property type="protein sequence ID" value="GMH12367.1"/>
    <property type="molecule type" value="Genomic_DNA"/>
</dbReference>
<feature type="region of interest" description="Disordered" evidence="1">
    <location>
        <begin position="1"/>
        <end position="23"/>
    </location>
</feature>
<sequence length="105" mass="11518">MRITVTKDASQASCKVNPKIDGPRATRMDQRTLIERNLLKGMTVDEKIAAHNISSLDYVNVRYGGYICHCQSRGKESTNVDSPSPSIDNFDQPDGGADALNITSF</sequence>
<evidence type="ECO:0000313" key="2">
    <source>
        <dbReference type="EMBL" id="GMH12367.1"/>
    </source>
</evidence>
<dbReference type="AlphaFoldDB" id="A0AAD3SJL9"/>
<gene>
    <name evidence="2" type="ORF">Nepgr_014208</name>
</gene>
<accession>A0AAD3SJL9</accession>
<evidence type="ECO:0000256" key="1">
    <source>
        <dbReference type="SAM" id="MobiDB-lite"/>
    </source>
</evidence>
<keyword evidence="3" id="KW-1185">Reference proteome</keyword>
<reference evidence="2" key="1">
    <citation type="submission" date="2023-05" db="EMBL/GenBank/DDBJ databases">
        <title>Nepenthes gracilis genome sequencing.</title>
        <authorList>
            <person name="Fukushima K."/>
        </authorList>
    </citation>
    <scope>NUCLEOTIDE SEQUENCE</scope>
    <source>
        <strain evidence="2">SING2019-196</strain>
    </source>
</reference>
<name>A0AAD3SJL9_NEPGR</name>
<dbReference type="Proteomes" id="UP001279734">
    <property type="component" value="Unassembled WGS sequence"/>
</dbReference>
<feature type="compositionally biased region" description="Polar residues" evidence="1">
    <location>
        <begin position="79"/>
        <end position="89"/>
    </location>
</feature>
<feature type="region of interest" description="Disordered" evidence="1">
    <location>
        <begin position="74"/>
        <end position="96"/>
    </location>
</feature>
<protein>
    <submittedName>
        <fullName evidence="2">Uncharacterized protein</fullName>
    </submittedName>
</protein>
<proteinExistence type="predicted"/>
<evidence type="ECO:0000313" key="3">
    <source>
        <dbReference type="Proteomes" id="UP001279734"/>
    </source>
</evidence>